<evidence type="ECO:0000313" key="2">
    <source>
        <dbReference type="Proteomes" id="UP000198752"/>
    </source>
</evidence>
<sequence length="63" mass="7564">MKKQMFKKQFINAYRSAGLWFVTLYMEAFLRRIDELRDRNKKTKLIEEIYNNGEGPDKDESGT</sequence>
<dbReference type="STRING" id="269670.SAMN02982927_03385"/>
<dbReference type="AlphaFoldDB" id="A0A1I2W599"/>
<dbReference type="RefSeq" id="WP_093674714.1">
    <property type="nucleotide sequence ID" value="NZ_FOOY01000034.1"/>
</dbReference>
<dbReference type="OrthoDB" id="2932059at2"/>
<proteinExistence type="predicted"/>
<reference evidence="2" key="1">
    <citation type="submission" date="2016-10" db="EMBL/GenBank/DDBJ databases">
        <authorList>
            <person name="Varghese N."/>
            <person name="Submissions S."/>
        </authorList>
    </citation>
    <scope>NUCLEOTIDE SEQUENCE [LARGE SCALE GENOMIC DNA]</scope>
    <source>
        <strain evidence="2">ATCC 700379</strain>
    </source>
</reference>
<keyword evidence="2" id="KW-1185">Reference proteome</keyword>
<organism evidence="1 2">
    <name type="scientific">Sporolactobacillus nakayamae</name>
    <dbReference type="NCBI Taxonomy" id="269670"/>
    <lineage>
        <taxon>Bacteria</taxon>
        <taxon>Bacillati</taxon>
        <taxon>Bacillota</taxon>
        <taxon>Bacilli</taxon>
        <taxon>Bacillales</taxon>
        <taxon>Sporolactobacillaceae</taxon>
        <taxon>Sporolactobacillus</taxon>
    </lineage>
</organism>
<dbReference type="Proteomes" id="UP000198752">
    <property type="component" value="Unassembled WGS sequence"/>
</dbReference>
<protein>
    <submittedName>
        <fullName evidence="1">Uncharacterized protein</fullName>
    </submittedName>
</protein>
<dbReference type="EMBL" id="FOOY01000034">
    <property type="protein sequence ID" value="SFG95829.1"/>
    <property type="molecule type" value="Genomic_DNA"/>
</dbReference>
<evidence type="ECO:0000313" key="1">
    <source>
        <dbReference type="EMBL" id="SFG95829.1"/>
    </source>
</evidence>
<accession>A0A1I2W599</accession>
<gene>
    <name evidence="1" type="ORF">SAMN02982927_03385</name>
</gene>
<name>A0A1I2W599_9BACL</name>